<keyword evidence="7" id="KW-0472">Membrane</keyword>
<dbReference type="EC" id="2.7.13.3" evidence="2"/>
<dbReference type="PANTHER" id="PTHR45453:SF1">
    <property type="entry name" value="PHOSPHATE REGULON SENSOR PROTEIN PHOR"/>
    <property type="match status" value="1"/>
</dbReference>
<keyword evidence="7" id="KW-1133">Transmembrane helix</keyword>
<sequence length="328" mass="36813">MNKKIDHPDYKILISDLGINPFEMVKIAFILMSLIPFLSIFYLILGKNSFYDILLGTNGLLLLISLGVSCIGYVLAYNIISGMLKIMIKYYIERKQLDEEKTELFSAVTHDLKTPLTVIKLGMDNLMDGITGAITKEQAEIASFCREASEKGIKFINELLENAKTGFNNKKKLIKKIDFETIVKSEVIGIEKIAKENLQKINYTLSAKNFEIYGDEKTLARAVMNILSNAVKYSPKEGVIDILLSADDANIKLSVKNSGKGLTKQEINKIFDKGKRLDRDLMIEGSGFGLAIVKHIIELHKGIILVDSKPGLWTQFTIILPRYIVNTI</sequence>
<dbReference type="Gene3D" id="1.10.287.130">
    <property type="match status" value="1"/>
</dbReference>
<evidence type="ECO:0000256" key="2">
    <source>
        <dbReference type="ARBA" id="ARBA00012438"/>
    </source>
</evidence>
<dbReference type="CDD" id="cd00082">
    <property type="entry name" value="HisKA"/>
    <property type="match status" value="1"/>
</dbReference>
<protein>
    <recommendedName>
        <fullName evidence="2">histidine kinase</fullName>
        <ecNumber evidence="2">2.7.13.3</ecNumber>
    </recommendedName>
</protein>
<evidence type="ECO:0000313" key="10">
    <source>
        <dbReference type="Proteomes" id="UP000033428"/>
    </source>
</evidence>
<comment type="caution">
    <text evidence="9">The sequence shown here is derived from an EMBL/GenBank/DDBJ whole genome shotgun (WGS) entry which is preliminary data.</text>
</comment>
<dbReference type="Pfam" id="PF02518">
    <property type="entry name" value="HATPase_c"/>
    <property type="match status" value="1"/>
</dbReference>
<keyword evidence="10" id="KW-1185">Reference proteome</keyword>
<evidence type="ECO:0000256" key="1">
    <source>
        <dbReference type="ARBA" id="ARBA00000085"/>
    </source>
</evidence>
<gene>
    <name evidence="9" type="ORF">OMAG_000471</name>
</gene>
<dbReference type="GO" id="GO:0016036">
    <property type="term" value="P:cellular response to phosphate starvation"/>
    <property type="evidence" value="ECO:0007669"/>
    <property type="project" value="TreeGrafter"/>
</dbReference>
<dbReference type="PRINTS" id="PR00344">
    <property type="entry name" value="BCTRLSENSOR"/>
</dbReference>
<organism evidence="9 10">
    <name type="scientific">Candidatus Omnitrophus magneticus</name>
    <dbReference type="NCBI Taxonomy" id="1609969"/>
    <lineage>
        <taxon>Bacteria</taxon>
        <taxon>Pseudomonadati</taxon>
        <taxon>Candidatus Omnitrophota</taxon>
        <taxon>Candidatus Omnitrophus</taxon>
    </lineage>
</organism>
<dbReference type="GO" id="GO:0005886">
    <property type="term" value="C:plasma membrane"/>
    <property type="evidence" value="ECO:0007669"/>
    <property type="project" value="TreeGrafter"/>
</dbReference>
<dbReference type="PATRIC" id="fig|1609969.3.peg.468"/>
<dbReference type="InterPro" id="IPR036890">
    <property type="entry name" value="HATPase_C_sf"/>
</dbReference>
<name>A0A0F0CVR9_9BACT</name>
<feature type="domain" description="Histidine kinase" evidence="8">
    <location>
        <begin position="107"/>
        <end position="324"/>
    </location>
</feature>
<keyword evidence="5 9" id="KW-0418">Kinase</keyword>
<evidence type="ECO:0000256" key="5">
    <source>
        <dbReference type="ARBA" id="ARBA00022777"/>
    </source>
</evidence>
<accession>A0A0F0CVR9</accession>
<keyword evidence="6" id="KW-0902">Two-component regulatory system</keyword>
<dbReference type="PROSITE" id="PS50109">
    <property type="entry name" value="HIS_KIN"/>
    <property type="match status" value="1"/>
</dbReference>
<proteinExistence type="predicted"/>
<reference evidence="9 10" key="1">
    <citation type="submission" date="2015-02" db="EMBL/GenBank/DDBJ databases">
        <title>Single-cell genomics of uncultivated deep-branching MTB reveals a conserved set of magnetosome genes.</title>
        <authorList>
            <person name="Kolinko S."/>
            <person name="Richter M."/>
            <person name="Glockner F.O."/>
            <person name="Brachmann A."/>
            <person name="Schuler D."/>
        </authorList>
    </citation>
    <scope>NUCLEOTIDE SEQUENCE [LARGE SCALE GENOMIC DNA]</scope>
    <source>
        <strain evidence="9">SKK-01</strain>
    </source>
</reference>
<dbReference type="InterPro" id="IPR004358">
    <property type="entry name" value="Sig_transdc_His_kin-like_C"/>
</dbReference>
<evidence type="ECO:0000256" key="7">
    <source>
        <dbReference type="SAM" id="Phobius"/>
    </source>
</evidence>
<dbReference type="SMART" id="SM00388">
    <property type="entry name" value="HisKA"/>
    <property type="match status" value="1"/>
</dbReference>
<evidence type="ECO:0000256" key="3">
    <source>
        <dbReference type="ARBA" id="ARBA00022553"/>
    </source>
</evidence>
<dbReference type="PANTHER" id="PTHR45453">
    <property type="entry name" value="PHOSPHATE REGULON SENSOR PROTEIN PHOR"/>
    <property type="match status" value="1"/>
</dbReference>
<keyword evidence="3" id="KW-0597">Phosphoprotein</keyword>
<dbReference type="EMBL" id="JYNY01000099">
    <property type="protein sequence ID" value="KJJ85656.1"/>
    <property type="molecule type" value="Genomic_DNA"/>
</dbReference>
<keyword evidence="4" id="KW-0808">Transferase</keyword>
<dbReference type="GO" id="GO:0004721">
    <property type="term" value="F:phosphoprotein phosphatase activity"/>
    <property type="evidence" value="ECO:0007669"/>
    <property type="project" value="TreeGrafter"/>
</dbReference>
<dbReference type="InterPro" id="IPR036097">
    <property type="entry name" value="HisK_dim/P_sf"/>
</dbReference>
<evidence type="ECO:0000313" key="9">
    <source>
        <dbReference type="EMBL" id="KJJ85656.1"/>
    </source>
</evidence>
<dbReference type="GO" id="GO:0000155">
    <property type="term" value="F:phosphorelay sensor kinase activity"/>
    <property type="evidence" value="ECO:0007669"/>
    <property type="project" value="InterPro"/>
</dbReference>
<evidence type="ECO:0000259" key="8">
    <source>
        <dbReference type="PROSITE" id="PS50109"/>
    </source>
</evidence>
<feature type="transmembrane region" description="Helical" evidence="7">
    <location>
        <begin position="27"/>
        <end position="45"/>
    </location>
</feature>
<dbReference type="InterPro" id="IPR003594">
    <property type="entry name" value="HATPase_dom"/>
</dbReference>
<dbReference type="InterPro" id="IPR003661">
    <property type="entry name" value="HisK_dim/P_dom"/>
</dbReference>
<dbReference type="Pfam" id="PF00512">
    <property type="entry name" value="HisKA"/>
    <property type="match status" value="1"/>
</dbReference>
<dbReference type="SUPFAM" id="SSF47384">
    <property type="entry name" value="Homodimeric domain of signal transducing histidine kinase"/>
    <property type="match status" value="1"/>
</dbReference>
<feature type="transmembrane region" description="Helical" evidence="7">
    <location>
        <begin position="60"/>
        <end position="80"/>
    </location>
</feature>
<evidence type="ECO:0000256" key="4">
    <source>
        <dbReference type="ARBA" id="ARBA00022679"/>
    </source>
</evidence>
<evidence type="ECO:0000256" key="6">
    <source>
        <dbReference type="ARBA" id="ARBA00023012"/>
    </source>
</evidence>
<dbReference type="Proteomes" id="UP000033428">
    <property type="component" value="Unassembled WGS sequence"/>
</dbReference>
<dbReference type="InterPro" id="IPR005467">
    <property type="entry name" value="His_kinase_dom"/>
</dbReference>
<comment type="catalytic activity">
    <reaction evidence="1">
        <text>ATP + protein L-histidine = ADP + protein N-phospho-L-histidine.</text>
        <dbReference type="EC" id="2.7.13.3"/>
    </reaction>
</comment>
<keyword evidence="7" id="KW-0812">Transmembrane</keyword>
<dbReference type="AlphaFoldDB" id="A0A0F0CVR9"/>
<dbReference type="InterPro" id="IPR050351">
    <property type="entry name" value="BphY/WalK/GraS-like"/>
</dbReference>
<dbReference type="Gene3D" id="3.30.565.10">
    <property type="entry name" value="Histidine kinase-like ATPase, C-terminal domain"/>
    <property type="match status" value="1"/>
</dbReference>
<dbReference type="SUPFAM" id="SSF55874">
    <property type="entry name" value="ATPase domain of HSP90 chaperone/DNA topoisomerase II/histidine kinase"/>
    <property type="match status" value="1"/>
</dbReference>
<dbReference type="SMART" id="SM00387">
    <property type="entry name" value="HATPase_c"/>
    <property type="match status" value="1"/>
</dbReference>